<evidence type="ECO:0000313" key="1">
    <source>
        <dbReference type="EMBL" id="JAA81395.1"/>
    </source>
</evidence>
<reference evidence="1" key="1">
    <citation type="journal article" date="2013" name="BMC Genomics">
        <title>Unscrambling butterfly oogenesis.</title>
        <authorList>
            <person name="Carter J.M."/>
            <person name="Baker S.C."/>
            <person name="Pink R."/>
            <person name="Carter D.R."/>
            <person name="Collins A."/>
            <person name="Tomlin J."/>
            <person name="Gibbs M."/>
            <person name="Breuker C.J."/>
        </authorList>
    </citation>
    <scope>NUCLEOTIDE SEQUENCE</scope>
    <source>
        <tissue evidence="1">Ovary</tissue>
    </source>
</reference>
<reference evidence="1" key="2">
    <citation type="submission" date="2013-05" db="EMBL/GenBank/DDBJ databases">
        <authorList>
            <person name="Carter J.-M."/>
            <person name="Baker S.C."/>
            <person name="Pink R."/>
            <person name="Carter D.R.F."/>
            <person name="Collins A."/>
            <person name="Tomlin J."/>
            <person name="Gibbs M."/>
            <person name="Breuker C.J."/>
        </authorList>
    </citation>
    <scope>NUCLEOTIDE SEQUENCE</scope>
    <source>
        <tissue evidence="1">Ovary</tissue>
    </source>
</reference>
<name>S4P4K7_9NEOP</name>
<feature type="non-terminal residue" evidence="1">
    <location>
        <position position="1"/>
    </location>
</feature>
<feature type="non-terminal residue" evidence="1">
    <location>
        <position position="71"/>
    </location>
</feature>
<accession>S4P4K7</accession>
<proteinExistence type="predicted"/>
<organism evidence="1">
    <name type="scientific">Pararge aegeria</name>
    <name type="common">speckled wood butterfly</name>
    <dbReference type="NCBI Taxonomy" id="116150"/>
    <lineage>
        <taxon>Eukaryota</taxon>
        <taxon>Metazoa</taxon>
        <taxon>Ecdysozoa</taxon>
        <taxon>Arthropoda</taxon>
        <taxon>Hexapoda</taxon>
        <taxon>Insecta</taxon>
        <taxon>Pterygota</taxon>
        <taxon>Neoptera</taxon>
        <taxon>Endopterygota</taxon>
        <taxon>Lepidoptera</taxon>
        <taxon>Glossata</taxon>
        <taxon>Ditrysia</taxon>
        <taxon>Papilionoidea</taxon>
        <taxon>Nymphalidae</taxon>
        <taxon>Satyrinae</taxon>
        <taxon>Satyrini</taxon>
        <taxon>Parargina</taxon>
        <taxon>Pararge</taxon>
    </lineage>
</organism>
<protein>
    <submittedName>
        <fullName evidence="1">Uncharacterized protein</fullName>
    </submittedName>
</protein>
<dbReference type="EMBL" id="GAIX01011165">
    <property type="protein sequence ID" value="JAA81395.1"/>
    <property type="molecule type" value="Transcribed_RNA"/>
</dbReference>
<dbReference type="AlphaFoldDB" id="S4P4K7"/>
<sequence>AASVFSAVSAVSADADVGDVSCSMHMCVLVSTYIGYDASGADKSNMDFILQKIRCIFYKSILFEMRWLRLM</sequence>